<dbReference type="RefSeq" id="WP_189311028.1">
    <property type="nucleotide sequence ID" value="NZ_BMQA01000006.1"/>
</dbReference>
<keyword evidence="4" id="KW-1185">Reference proteome</keyword>
<dbReference type="SUPFAM" id="SSF51004">
    <property type="entry name" value="C-terminal (heme d1) domain of cytochrome cd1-nitrite reductase"/>
    <property type="match status" value="1"/>
</dbReference>
<dbReference type="GO" id="GO:0017057">
    <property type="term" value="F:6-phosphogluconolactonase activity"/>
    <property type="evidence" value="ECO:0007669"/>
    <property type="project" value="TreeGrafter"/>
</dbReference>
<accession>A0A917KH80</accession>
<reference evidence="3" key="2">
    <citation type="submission" date="2020-09" db="EMBL/GenBank/DDBJ databases">
        <authorList>
            <person name="Sun Q."/>
            <person name="Ohkuma M."/>
        </authorList>
    </citation>
    <scope>NUCLEOTIDE SEQUENCE</scope>
    <source>
        <strain evidence="3">JCM 3086</strain>
    </source>
</reference>
<evidence type="ECO:0000256" key="1">
    <source>
        <dbReference type="ARBA" id="ARBA00005564"/>
    </source>
</evidence>
<dbReference type="InterPro" id="IPR019405">
    <property type="entry name" value="Lactonase_7-beta_prop"/>
</dbReference>
<comment type="similarity">
    <text evidence="1">Belongs to the cycloisomerase 2 family.</text>
</comment>
<name>A0A917KH80_9ACTN</name>
<dbReference type="EMBL" id="BMQA01000006">
    <property type="protein sequence ID" value="GGJ12190.1"/>
    <property type="molecule type" value="Genomic_DNA"/>
</dbReference>
<dbReference type="PANTHER" id="PTHR30344">
    <property type="entry name" value="6-PHOSPHOGLUCONOLACTONASE-RELATED"/>
    <property type="match status" value="1"/>
</dbReference>
<evidence type="ECO:0000313" key="4">
    <source>
        <dbReference type="Proteomes" id="UP000657574"/>
    </source>
</evidence>
<proteinExistence type="inferred from homology"/>
<dbReference type="Pfam" id="PF10282">
    <property type="entry name" value="Lactonase"/>
    <property type="match status" value="1"/>
</dbReference>
<organism evidence="3 4">
    <name type="scientific">Streptomyces brasiliensis</name>
    <dbReference type="NCBI Taxonomy" id="1954"/>
    <lineage>
        <taxon>Bacteria</taxon>
        <taxon>Bacillati</taxon>
        <taxon>Actinomycetota</taxon>
        <taxon>Actinomycetes</taxon>
        <taxon>Kitasatosporales</taxon>
        <taxon>Streptomycetaceae</taxon>
        <taxon>Streptomyces</taxon>
    </lineage>
</organism>
<dbReference type="InterPro" id="IPR050282">
    <property type="entry name" value="Cycloisomerase_2"/>
</dbReference>
<dbReference type="PANTHER" id="PTHR30344:SF1">
    <property type="entry name" value="6-PHOSPHOGLUCONOLACTONASE"/>
    <property type="match status" value="1"/>
</dbReference>
<evidence type="ECO:0000256" key="2">
    <source>
        <dbReference type="SAM" id="MobiDB-lite"/>
    </source>
</evidence>
<dbReference type="InterPro" id="IPR011048">
    <property type="entry name" value="Haem_d1_sf"/>
</dbReference>
<dbReference type="GO" id="GO:0005829">
    <property type="term" value="C:cytosol"/>
    <property type="evidence" value="ECO:0007669"/>
    <property type="project" value="TreeGrafter"/>
</dbReference>
<evidence type="ECO:0000313" key="3">
    <source>
        <dbReference type="EMBL" id="GGJ12190.1"/>
    </source>
</evidence>
<dbReference type="InterPro" id="IPR015943">
    <property type="entry name" value="WD40/YVTN_repeat-like_dom_sf"/>
</dbReference>
<gene>
    <name evidence="3" type="ORF">GCM10010121_023180</name>
</gene>
<protein>
    <recommendedName>
        <fullName evidence="5">Lactonase family protein</fullName>
    </recommendedName>
</protein>
<dbReference type="AlphaFoldDB" id="A0A917KH80"/>
<comment type="caution">
    <text evidence="3">The sequence shown here is derived from an EMBL/GenBank/DDBJ whole genome shotgun (WGS) entry which is preliminary data.</text>
</comment>
<evidence type="ECO:0008006" key="5">
    <source>
        <dbReference type="Google" id="ProtNLM"/>
    </source>
</evidence>
<reference evidence="3" key="1">
    <citation type="journal article" date="2014" name="Int. J. Syst. Evol. Microbiol.">
        <title>Complete genome sequence of Corynebacterium casei LMG S-19264T (=DSM 44701T), isolated from a smear-ripened cheese.</title>
        <authorList>
            <consortium name="US DOE Joint Genome Institute (JGI-PGF)"/>
            <person name="Walter F."/>
            <person name="Albersmeier A."/>
            <person name="Kalinowski J."/>
            <person name="Ruckert C."/>
        </authorList>
    </citation>
    <scope>NUCLEOTIDE SEQUENCE</scope>
    <source>
        <strain evidence="3">JCM 3086</strain>
    </source>
</reference>
<feature type="region of interest" description="Disordered" evidence="2">
    <location>
        <begin position="127"/>
        <end position="156"/>
    </location>
</feature>
<sequence>MAGRNAGRCFVGSFTSSGGRGIVVADVDPRTGALTATGVIADPVTDPSYLAVGHAETGPVLYAVSEVAPGSVAAYDVAGPEPSPLGEPVLVGGDEPTHLALAQGCLLTANYGSGSVSVLPLTGAGRPLPPSSVLGHTGSGPHPERQRAPHTHQVLPDPSGRWVLSVDLGTDAVRVCALDALTGNLTLHGTTTLPPGTGPRHLAFHPSGGHAYVLGELRPAVVVCRWDAVAGVLQPAGEAELFPEGIDVPVQPSAPVVAHDGRHLWAGVRGTDTVAVFALDGSGEGAELVTAVPCGGEWPRDLALDPSGRHLYAANERSGDVTWFDLDTATGVPRPAGALSVPSASNVVFG</sequence>
<dbReference type="Gene3D" id="2.130.10.10">
    <property type="entry name" value="YVTN repeat-like/Quinoprotein amine dehydrogenase"/>
    <property type="match status" value="1"/>
</dbReference>
<dbReference type="Proteomes" id="UP000657574">
    <property type="component" value="Unassembled WGS sequence"/>
</dbReference>